<feature type="domain" description="GGDEF" evidence="4">
    <location>
        <begin position="62"/>
        <end position="195"/>
    </location>
</feature>
<dbReference type="PROSITE" id="PS50887">
    <property type="entry name" value="GGDEF"/>
    <property type="match status" value="1"/>
</dbReference>
<dbReference type="Gene3D" id="3.30.70.270">
    <property type="match status" value="1"/>
</dbReference>
<dbReference type="InterPro" id="IPR050469">
    <property type="entry name" value="Diguanylate_Cyclase"/>
</dbReference>
<accession>A0ABV0M1R1</accession>
<comment type="caution">
    <text evidence="5">The sequence shown here is derived from an EMBL/GenBank/DDBJ whole genome shotgun (WGS) entry which is preliminary data.</text>
</comment>
<evidence type="ECO:0000256" key="1">
    <source>
        <dbReference type="ARBA" id="ARBA00012528"/>
    </source>
</evidence>
<reference evidence="5 6" key="1">
    <citation type="submission" date="2024-05" db="EMBL/GenBank/DDBJ databases">
        <title>Neorhizobium sp. Rsf11, a plant growth promoting and heavy metal resistant PAH-degrader.</title>
        <authorList>
            <person name="Golubev S.N."/>
            <person name="Muratova A.Y."/>
            <person name="Markelova M.I."/>
        </authorList>
    </citation>
    <scope>NUCLEOTIDE SEQUENCE [LARGE SCALE GENOMIC DNA]</scope>
    <source>
        <strain evidence="5 6">Rsf11</strain>
    </source>
</reference>
<dbReference type="InterPro" id="IPR043128">
    <property type="entry name" value="Rev_trsase/Diguanyl_cyclase"/>
</dbReference>
<organism evidence="5 6">
    <name type="scientific">Neorhizobium phenanthreniclasticum</name>
    <dbReference type="NCBI Taxonomy" id="3157917"/>
    <lineage>
        <taxon>Bacteria</taxon>
        <taxon>Pseudomonadati</taxon>
        <taxon>Pseudomonadota</taxon>
        <taxon>Alphaproteobacteria</taxon>
        <taxon>Hyphomicrobiales</taxon>
        <taxon>Rhizobiaceae</taxon>
        <taxon>Rhizobium/Agrobacterium group</taxon>
        <taxon>Neorhizobium</taxon>
    </lineage>
</organism>
<name>A0ABV0M1R1_9HYPH</name>
<dbReference type="CDD" id="cd01949">
    <property type="entry name" value="GGDEF"/>
    <property type="match status" value="1"/>
</dbReference>
<dbReference type="RefSeq" id="WP_348863068.1">
    <property type="nucleotide sequence ID" value="NZ_JBEAAL010000007.1"/>
</dbReference>
<sequence>MPYYQSHHIRETEHLTYGRAAPSRAQSEATEPATDPLTGLPTLKEFYRLGRPLVEACLSQEVPCAVAIVDIDHFRRLNETCCEETVSQVLRAIAAKIEAACQGSRHLHARLDDEEFGLFLIGLDGAAAMDFCEKLRLGIASKRFVAGDSDFSVTVSIGLAKVCGPEIFDNYLNAAEQFLFMAKSHGRNQVFSEFTVVLQAAS</sequence>
<protein>
    <recommendedName>
        <fullName evidence="1">diguanylate cyclase</fullName>
        <ecNumber evidence="1">2.7.7.65</ecNumber>
    </recommendedName>
</protein>
<evidence type="ECO:0000256" key="2">
    <source>
        <dbReference type="ARBA" id="ARBA00034247"/>
    </source>
</evidence>
<dbReference type="InterPro" id="IPR029787">
    <property type="entry name" value="Nucleotide_cyclase"/>
</dbReference>
<dbReference type="NCBIfam" id="TIGR00254">
    <property type="entry name" value="GGDEF"/>
    <property type="match status" value="1"/>
</dbReference>
<dbReference type="PANTHER" id="PTHR45138:SF9">
    <property type="entry name" value="DIGUANYLATE CYCLASE DGCM-RELATED"/>
    <property type="match status" value="1"/>
</dbReference>
<keyword evidence="6" id="KW-1185">Reference proteome</keyword>
<dbReference type="PANTHER" id="PTHR45138">
    <property type="entry name" value="REGULATORY COMPONENTS OF SENSORY TRANSDUCTION SYSTEM"/>
    <property type="match status" value="1"/>
</dbReference>
<evidence type="ECO:0000313" key="5">
    <source>
        <dbReference type="EMBL" id="MEQ1405791.1"/>
    </source>
</evidence>
<dbReference type="EC" id="2.7.7.65" evidence="1"/>
<dbReference type="Pfam" id="PF00990">
    <property type="entry name" value="GGDEF"/>
    <property type="match status" value="1"/>
</dbReference>
<evidence type="ECO:0000259" key="4">
    <source>
        <dbReference type="PROSITE" id="PS50887"/>
    </source>
</evidence>
<gene>
    <name evidence="5" type="ORF">ABK249_12680</name>
</gene>
<dbReference type="SUPFAM" id="SSF55073">
    <property type="entry name" value="Nucleotide cyclase"/>
    <property type="match status" value="1"/>
</dbReference>
<comment type="catalytic activity">
    <reaction evidence="2">
        <text>2 GTP = 3',3'-c-di-GMP + 2 diphosphate</text>
        <dbReference type="Rhea" id="RHEA:24898"/>
        <dbReference type="ChEBI" id="CHEBI:33019"/>
        <dbReference type="ChEBI" id="CHEBI:37565"/>
        <dbReference type="ChEBI" id="CHEBI:58805"/>
        <dbReference type="EC" id="2.7.7.65"/>
    </reaction>
</comment>
<feature type="region of interest" description="Disordered" evidence="3">
    <location>
        <begin position="15"/>
        <end position="36"/>
    </location>
</feature>
<dbReference type="Proteomes" id="UP001496627">
    <property type="component" value="Unassembled WGS sequence"/>
</dbReference>
<evidence type="ECO:0000256" key="3">
    <source>
        <dbReference type="SAM" id="MobiDB-lite"/>
    </source>
</evidence>
<proteinExistence type="predicted"/>
<dbReference type="EMBL" id="JBEAAL010000007">
    <property type="protein sequence ID" value="MEQ1405791.1"/>
    <property type="molecule type" value="Genomic_DNA"/>
</dbReference>
<dbReference type="SMART" id="SM00267">
    <property type="entry name" value="GGDEF"/>
    <property type="match status" value="1"/>
</dbReference>
<dbReference type="InterPro" id="IPR000160">
    <property type="entry name" value="GGDEF_dom"/>
</dbReference>
<evidence type="ECO:0000313" key="6">
    <source>
        <dbReference type="Proteomes" id="UP001496627"/>
    </source>
</evidence>